<evidence type="ECO:0000256" key="3">
    <source>
        <dbReference type="ARBA" id="ARBA00022676"/>
    </source>
</evidence>
<dbReference type="GO" id="GO:0005886">
    <property type="term" value="C:plasma membrane"/>
    <property type="evidence" value="ECO:0007669"/>
    <property type="project" value="UniProtKB-SubCell"/>
</dbReference>
<dbReference type="GO" id="GO:0010041">
    <property type="term" value="P:response to iron(III) ion"/>
    <property type="evidence" value="ECO:0007669"/>
    <property type="project" value="TreeGrafter"/>
</dbReference>
<dbReference type="PANTHER" id="PTHR33908:SF3">
    <property type="entry name" value="UNDECAPRENYL PHOSPHATE-ALPHA-4-AMINO-4-DEOXY-L-ARABINOSE ARABINOSYL TRANSFERASE"/>
    <property type="match status" value="1"/>
</dbReference>
<dbReference type="GO" id="GO:0016763">
    <property type="term" value="F:pentosyltransferase activity"/>
    <property type="evidence" value="ECO:0007669"/>
    <property type="project" value="TreeGrafter"/>
</dbReference>
<evidence type="ECO:0000256" key="1">
    <source>
        <dbReference type="ARBA" id="ARBA00004651"/>
    </source>
</evidence>
<dbReference type="Pfam" id="PF13231">
    <property type="entry name" value="PMT_2"/>
    <property type="match status" value="1"/>
</dbReference>
<feature type="transmembrane region" description="Helical" evidence="8">
    <location>
        <begin position="129"/>
        <end position="144"/>
    </location>
</feature>
<feature type="transmembrane region" description="Helical" evidence="8">
    <location>
        <begin position="197"/>
        <end position="214"/>
    </location>
</feature>
<evidence type="ECO:0000256" key="4">
    <source>
        <dbReference type="ARBA" id="ARBA00022679"/>
    </source>
</evidence>
<evidence type="ECO:0000313" key="10">
    <source>
        <dbReference type="EMBL" id="KKR11461.1"/>
    </source>
</evidence>
<evidence type="ECO:0000256" key="7">
    <source>
        <dbReference type="ARBA" id="ARBA00023136"/>
    </source>
</evidence>
<organism evidence="10 11">
    <name type="scientific">Candidatus Woesebacteria bacterium GW2011_GWA1_39_21</name>
    <dbReference type="NCBI Taxonomy" id="1618550"/>
    <lineage>
        <taxon>Bacteria</taxon>
        <taxon>Candidatus Woeseibacteriota</taxon>
    </lineage>
</organism>
<dbReference type="InterPro" id="IPR038731">
    <property type="entry name" value="RgtA/B/C-like"/>
</dbReference>
<keyword evidence="5 8" id="KW-0812">Transmembrane</keyword>
<evidence type="ECO:0000256" key="5">
    <source>
        <dbReference type="ARBA" id="ARBA00022692"/>
    </source>
</evidence>
<keyword evidence="4" id="KW-0808">Transferase</keyword>
<keyword evidence="3" id="KW-0328">Glycosyltransferase</keyword>
<feature type="transmembrane region" description="Helical" evidence="8">
    <location>
        <begin position="150"/>
        <end position="168"/>
    </location>
</feature>
<evidence type="ECO:0000256" key="8">
    <source>
        <dbReference type="SAM" id="Phobius"/>
    </source>
</evidence>
<feature type="domain" description="Glycosyltransferase RgtA/B/C/D-like" evidence="9">
    <location>
        <begin position="79"/>
        <end position="231"/>
    </location>
</feature>
<dbReference type="AlphaFoldDB" id="A0A0G0NF55"/>
<feature type="transmembrane region" description="Helical" evidence="8">
    <location>
        <begin position="379"/>
        <end position="399"/>
    </location>
</feature>
<evidence type="ECO:0000256" key="6">
    <source>
        <dbReference type="ARBA" id="ARBA00022989"/>
    </source>
</evidence>
<feature type="transmembrane region" description="Helical" evidence="8">
    <location>
        <begin position="331"/>
        <end position="350"/>
    </location>
</feature>
<dbReference type="PANTHER" id="PTHR33908">
    <property type="entry name" value="MANNOSYLTRANSFERASE YKCB-RELATED"/>
    <property type="match status" value="1"/>
</dbReference>
<name>A0A0G0NF55_9BACT</name>
<gene>
    <name evidence="10" type="ORF">UT39_C0007G0026</name>
</gene>
<feature type="transmembrane region" description="Helical" evidence="8">
    <location>
        <begin position="411"/>
        <end position="428"/>
    </location>
</feature>
<accession>A0A0G0NF55</accession>
<evidence type="ECO:0000259" key="9">
    <source>
        <dbReference type="Pfam" id="PF13231"/>
    </source>
</evidence>
<feature type="transmembrane region" description="Helical" evidence="8">
    <location>
        <begin position="88"/>
        <end position="109"/>
    </location>
</feature>
<keyword evidence="6 8" id="KW-1133">Transmembrane helix</keyword>
<dbReference type="GO" id="GO:0009103">
    <property type="term" value="P:lipopolysaccharide biosynthetic process"/>
    <property type="evidence" value="ECO:0007669"/>
    <property type="project" value="UniProtKB-ARBA"/>
</dbReference>
<dbReference type="EMBL" id="LBWP01000007">
    <property type="protein sequence ID" value="KKR11461.1"/>
    <property type="molecule type" value="Genomic_DNA"/>
</dbReference>
<protein>
    <recommendedName>
        <fullName evidence="9">Glycosyltransferase RgtA/B/C/D-like domain-containing protein</fullName>
    </recommendedName>
</protein>
<evidence type="ECO:0000256" key="2">
    <source>
        <dbReference type="ARBA" id="ARBA00022475"/>
    </source>
</evidence>
<comment type="caution">
    <text evidence="10">The sequence shown here is derived from an EMBL/GenBank/DDBJ whole genome shotgun (WGS) entry which is preliminary data.</text>
</comment>
<dbReference type="InterPro" id="IPR050297">
    <property type="entry name" value="LipidA_mod_glycosyltrf_83"/>
</dbReference>
<sequence length="577" mass="66804">MKINKKFILWSTILLATFLRIWQIEKVPVSLFGDELDVGYQAYSIIQTGRDYNGNFMPLHFQSLAEWRTPLYLYSSVPTVLVFGISPLGVRLPAIIFGVLGVWMIYLLVSELFKNGFVKLKKNVDYEKIGLVSAFVMAISPWHIQYSRAAFEVTQMIFFYMAGLYFFFKALKTSKYLWLSVLFLILTPWVYSTAKLFTPMLLAFLIIVWFKDLFKFPKKEIAKAVVILLVFGLPMVYEVFFGGASQRFNYISTFSDPAMEGDVGFSRLNDAAYEGQDRNILEKASSRIIHNKYTYWGNRILNNMYSAVSTNFLFNTGDPNRRQNIEGMGELYKIDLVPLILGLTLFLAFFRNNKVKALVVFWLVAGTVPSSLTRDGATHATRLILILPPLLMLVAYGLVDTFQRLPKFSSKIYLFGYAFLLLICFYFYQHNYWLHNPWYSERWWHAGFKETVRYLKENESDYDKIIFSTAGEPPYIFFAGWYEYSPSKWQKGFRDVNIAGFSTLGNNGKYYFGQMEKIGIYDLWHYMPDSGLYVAVAKEVNINLIMEPDRVPPGLKLLKAIPYPSGEPAFYIFEKAQ</sequence>
<feature type="transmembrane region" description="Helical" evidence="8">
    <location>
        <begin position="221"/>
        <end position="240"/>
    </location>
</feature>
<comment type="subcellular location">
    <subcellularLocation>
        <location evidence="1">Cell membrane</location>
        <topology evidence="1">Multi-pass membrane protein</topology>
    </subcellularLocation>
</comment>
<keyword evidence="2" id="KW-1003">Cell membrane</keyword>
<keyword evidence="7 8" id="KW-0472">Membrane</keyword>
<dbReference type="STRING" id="1618550.UT39_C0007G0026"/>
<evidence type="ECO:0000313" key="11">
    <source>
        <dbReference type="Proteomes" id="UP000034246"/>
    </source>
</evidence>
<proteinExistence type="predicted"/>
<dbReference type="Proteomes" id="UP000034246">
    <property type="component" value="Unassembled WGS sequence"/>
</dbReference>
<reference evidence="10 11" key="1">
    <citation type="journal article" date="2015" name="Nature">
        <title>rRNA introns, odd ribosomes, and small enigmatic genomes across a large radiation of phyla.</title>
        <authorList>
            <person name="Brown C.T."/>
            <person name="Hug L.A."/>
            <person name="Thomas B.C."/>
            <person name="Sharon I."/>
            <person name="Castelle C.J."/>
            <person name="Singh A."/>
            <person name="Wilkins M.J."/>
            <person name="Williams K.H."/>
            <person name="Banfield J.F."/>
        </authorList>
    </citation>
    <scope>NUCLEOTIDE SEQUENCE [LARGE SCALE GENOMIC DNA]</scope>
</reference>